<evidence type="ECO:0000313" key="3">
    <source>
        <dbReference type="EMBL" id="OEU19564.1"/>
    </source>
</evidence>
<keyword evidence="1" id="KW-0175">Coiled coil</keyword>
<dbReference type="Proteomes" id="UP000095751">
    <property type="component" value="Unassembled WGS sequence"/>
</dbReference>
<evidence type="ECO:0000313" key="4">
    <source>
        <dbReference type="Proteomes" id="UP000095751"/>
    </source>
</evidence>
<feature type="coiled-coil region" evidence="1">
    <location>
        <begin position="766"/>
        <end position="800"/>
    </location>
</feature>
<reference evidence="3 4" key="1">
    <citation type="submission" date="2016-09" db="EMBL/GenBank/DDBJ databases">
        <title>Extensive genetic diversity and differential bi-allelic expression allows diatom success in the polar Southern Ocean.</title>
        <authorList>
            <consortium name="DOE Joint Genome Institute"/>
            <person name="Mock T."/>
            <person name="Otillar R.P."/>
            <person name="Strauss J."/>
            <person name="Dupont C."/>
            <person name="Frickenhaus S."/>
            <person name="Maumus F."/>
            <person name="Mcmullan M."/>
            <person name="Sanges R."/>
            <person name="Schmutz J."/>
            <person name="Toseland A."/>
            <person name="Valas R."/>
            <person name="Veluchamy A."/>
            <person name="Ward B.J."/>
            <person name="Allen A."/>
            <person name="Barry K."/>
            <person name="Falciatore A."/>
            <person name="Ferrante M."/>
            <person name="Fortunato A.E."/>
            <person name="Gloeckner G."/>
            <person name="Gruber A."/>
            <person name="Hipkin R."/>
            <person name="Janech M."/>
            <person name="Kroth P."/>
            <person name="Leese F."/>
            <person name="Lindquist E."/>
            <person name="Lyon B.R."/>
            <person name="Martin J."/>
            <person name="Mayer C."/>
            <person name="Parker M."/>
            <person name="Quesneville H."/>
            <person name="Raymond J."/>
            <person name="Uhlig C."/>
            <person name="Valentin K.U."/>
            <person name="Worden A.Z."/>
            <person name="Armbrust E.V."/>
            <person name="Bowler C."/>
            <person name="Green B."/>
            <person name="Moulton V."/>
            <person name="Van Oosterhout C."/>
            <person name="Grigoriev I."/>
        </authorList>
    </citation>
    <scope>NUCLEOTIDE SEQUENCE [LARGE SCALE GENOMIC DNA]</scope>
    <source>
        <strain evidence="3 4">CCMP1102</strain>
    </source>
</reference>
<feature type="region of interest" description="Disordered" evidence="2">
    <location>
        <begin position="587"/>
        <end position="615"/>
    </location>
</feature>
<feature type="region of interest" description="Disordered" evidence="2">
    <location>
        <begin position="1"/>
        <end position="89"/>
    </location>
</feature>
<sequence length="1454" mass="164504">MDNYDSNGYWNLPPSDRQQSFPPPPYLPPYLPQYPPIPPIPQQQQYDDHRRHSLPAQIGPPPPLSENNTTRRQSLPSRLQPPPPLLSRQPDNEILAQLLDSYSASIKWRVQAGPSPFYVFLDNNNKTKQKGWLTPARKTKKKKGSTSLVSTTDLSSMETPTVAHKLVSNYNKHNSTLQLTESAQKMGSDCFKIATKLTYAGDPCDRFDTFTFIKAIAPPTIEVNRKRVVDILRDKAKVADKIQNMITSKKYTGNKRCQDILAAGVAVVPNISLDQVPIIMACARRSLLMEIGIDVTEEQCASSSPKANYAMLACDKANKDGIPHFVKTLSCWDDIKDEVECFLLDIDGAGSSDQDCANAIEHSMLQKQVGMVISGMGTDSGGGATLESFCDTLSELKLINPEFCFVGACTLHLLQLLLAVPVEHVFGLGGRDKYNAMQLLHSMYDLERFFGREVWKTMFQEHIEKLGLKLFVPNAMPNPVTTRWWWLGIACDIALKYWDVYHSSAKSCVNAFGSTSYANLVGSSLDALMKEEMFQININTFKEGRFSSDSMLVRAFLIREDLQQLLDGGWETHKAFVPFVDHLKAPRKRSRKEEEEDERNKIDSSPLAYKQHKDNNEKLRLTLDKRREKMKQTEEFIQGRKNNKPDSYWTSLHKLNGSTLTNVYNFLHLPKQTFDDQLKKNRSVTAKEKRDGLEASRIGKDQFDDEITNNKNAIARIDEKLAGMSLGSKEFLLRTFLAADLEERCNKVTYSFPLHDLFGCQNDENVMDLEITVENVNEQIENLECEIEEDKKEINRRAALELTTTPSSSEDDNLITEEQDRQESEIPPENTREENEGNGETLFEDVCRRQAQIFVKKAHDQFMKHFPRWSNQLIFFGVASEKETANVVADYLLGNDLDYTKDKVYESTIHNRAIELGEFADYLDKTGQAESLEDVQKSSYFVTHRNGIKKLSEGEDLWNSGVKEVNELQTFVKQAVLPTPSNTQFVELFVKEAGHVSAKNRSESLRSIFAIIRACTNMEANRMAQKEARTRTLCANQYTKGGKIGERVMKFKTTEQDKESRIVIRGSHKAKHFINCAMKASEGLDDVDIDAMGAALLNRSTSFAVKKAAATMTKYRADDTLGRIAYSSLRIEHLADVRCELEAHEIDSTNKDGSKKFDLRFILIDFDFMKALTQGNVRLALMKHIMVIFFVAMDKNFIPFKQACQSCKATTTTFNMPTYYLIPYRNGKQIGGEEDIYPLLLDDDTVRRIYPEKLKDLMVEAPCRNSRTECVACQKYIHDKVKFANDKLYLIFDAETKTLSHNTNYSPFTGISYRNHDEDLISLPRKFTLPLREDDDDGDDAPPQHNGFVEMDDLKIVSMAVAVQPLLDLRPPPIVPEAAYITFLCIDDNDDVLATPPRIPDPPGSTPIKDGGVSDDIAIIRAELQATHTQLQAASARNALLSPFEKGYLPLNSP</sequence>
<feature type="region of interest" description="Disordered" evidence="2">
    <location>
        <begin position="800"/>
        <end position="839"/>
    </location>
</feature>
<evidence type="ECO:0000256" key="2">
    <source>
        <dbReference type="SAM" id="MobiDB-lite"/>
    </source>
</evidence>
<protein>
    <submittedName>
        <fullName evidence="3">Uncharacterized protein</fullName>
    </submittedName>
</protein>
<keyword evidence="4" id="KW-1185">Reference proteome</keyword>
<feature type="compositionally biased region" description="Pro residues" evidence="2">
    <location>
        <begin position="21"/>
        <end position="41"/>
    </location>
</feature>
<organism evidence="3 4">
    <name type="scientific">Fragilariopsis cylindrus CCMP1102</name>
    <dbReference type="NCBI Taxonomy" id="635003"/>
    <lineage>
        <taxon>Eukaryota</taxon>
        <taxon>Sar</taxon>
        <taxon>Stramenopiles</taxon>
        <taxon>Ochrophyta</taxon>
        <taxon>Bacillariophyta</taxon>
        <taxon>Bacillariophyceae</taxon>
        <taxon>Bacillariophycidae</taxon>
        <taxon>Bacillariales</taxon>
        <taxon>Bacillariaceae</taxon>
        <taxon>Fragilariopsis</taxon>
    </lineage>
</organism>
<dbReference type="EMBL" id="KV784355">
    <property type="protein sequence ID" value="OEU19564.1"/>
    <property type="molecule type" value="Genomic_DNA"/>
</dbReference>
<dbReference type="KEGG" id="fcy:FRACYDRAFT_235622"/>
<feature type="compositionally biased region" description="Basic and acidic residues" evidence="2">
    <location>
        <begin position="818"/>
        <end position="835"/>
    </location>
</feature>
<name>A0A1E7FN59_9STRA</name>
<evidence type="ECO:0000256" key="1">
    <source>
        <dbReference type="SAM" id="Coils"/>
    </source>
</evidence>
<gene>
    <name evidence="3" type="ORF">FRACYDRAFT_235622</name>
</gene>
<proteinExistence type="predicted"/>
<dbReference type="InParanoid" id="A0A1E7FN59"/>
<accession>A0A1E7FN59</accession>